<dbReference type="GO" id="GO:0000155">
    <property type="term" value="F:phosphorelay sensor kinase activity"/>
    <property type="evidence" value="ECO:0007669"/>
    <property type="project" value="TreeGrafter"/>
</dbReference>
<dbReference type="InterPro" id="IPR036890">
    <property type="entry name" value="HATPase_C_sf"/>
</dbReference>
<evidence type="ECO:0000256" key="3">
    <source>
        <dbReference type="ARBA" id="ARBA00022679"/>
    </source>
</evidence>
<dbReference type="Gene3D" id="3.40.50.2300">
    <property type="match status" value="1"/>
</dbReference>
<dbReference type="Proteomes" id="UP001165205">
    <property type="component" value="Unassembled WGS sequence"/>
</dbReference>
<sequence length="503" mass="54006">MSDSAFDNLTTDFDLGTLVEDVSETLYAGHRSLINAAKIAGRYLPTGAGVGNRSIGTEVKQLDNPDDLSVVVRIEEQTSWSIHSLSGGWRRIVMNLLGNSFKFTRSGLIEISLSKEVEGVGDQKTTIAHLSIKDTGCGISKEFLDHQLYKPFAQEDVLTEGCGLGVPIVQQIVTYLGGYVEVHSDVGVGTQVDVYVPIEYAVQPPPPAAPLKQGEGPGSRIMTRVCLVGLNPYAELKGARKGVITTEAKRKLSIRGALSNVLLSQPGWMVSFADSLEKGSGDIGVVEESSLKKIAEAGPIETEFNTIMVLGEHGVSLPRDFAIKNADIIYVSQPPLSESPIAGPFSGFPGRGRSLSAAFAAAKGSESPPMVGESVAALSPFPTPKALNQKNIHVLIVDDNDRNTKSVRDNSTMSSWVRIHLLLSIGKPKLTTTDISMPIMDGIVSSSKIREYEEQNSLPRSTIMAVTGVASSSMQQQAFAAGIDDYLVKPLSLHDLKRIMNIE</sequence>
<dbReference type="GO" id="GO:0005886">
    <property type="term" value="C:plasma membrane"/>
    <property type="evidence" value="ECO:0007669"/>
    <property type="project" value="TreeGrafter"/>
</dbReference>
<dbReference type="AlphaFoldDB" id="A0AAN4YJJ3"/>
<keyword evidence="4" id="KW-0418">Kinase</keyword>
<dbReference type="SMART" id="SM00387">
    <property type="entry name" value="HATPase_c"/>
    <property type="match status" value="1"/>
</dbReference>
<gene>
    <name evidence="8" type="ORF">Aory04_000774300</name>
</gene>
<dbReference type="PANTHER" id="PTHR43047">
    <property type="entry name" value="TWO-COMPONENT HISTIDINE PROTEIN KINASE"/>
    <property type="match status" value="1"/>
</dbReference>
<dbReference type="SUPFAM" id="SSF55874">
    <property type="entry name" value="ATPase domain of HSP90 chaperone/DNA topoisomerase II/histidine kinase"/>
    <property type="match status" value="1"/>
</dbReference>
<dbReference type="PANTHER" id="PTHR43047:SF72">
    <property type="entry name" value="OSMOSENSING HISTIDINE PROTEIN KINASE SLN1"/>
    <property type="match status" value="1"/>
</dbReference>
<keyword evidence="3" id="KW-0808">Transferase</keyword>
<dbReference type="Pfam" id="PF02518">
    <property type="entry name" value="HATPase_c"/>
    <property type="match status" value="1"/>
</dbReference>
<evidence type="ECO:0000256" key="5">
    <source>
        <dbReference type="PROSITE-ProRule" id="PRU00169"/>
    </source>
</evidence>
<dbReference type="PROSITE" id="PS50110">
    <property type="entry name" value="RESPONSE_REGULATORY"/>
    <property type="match status" value="1"/>
</dbReference>
<feature type="domain" description="Response regulatory" evidence="7">
    <location>
        <begin position="393"/>
        <end position="503"/>
    </location>
</feature>
<evidence type="ECO:0000256" key="1">
    <source>
        <dbReference type="ARBA" id="ARBA00000085"/>
    </source>
</evidence>
<evidence type="ECO:0000313" key="9">
    <source>
        <dbReference type="Proteomes" id="UP001165205"/>
    </source>
</evidence>
<dbReference type="PROSITE" id="PS50109">
    <property type="entry name" value="HIS_KIN"/>
    <property type="match status" value="1"/>
</dbReference>
<dbReference type="InterPro" id="IPR011006">
    <property type="entry name" value="CheY-like_superfamily"/>
</dbReference>
<evidence type="ECO:0000256" key="4">
    <source>
        <dbReference type="ARBA" id="ARBA00022777"/>
    </source>
</evidence>
<organism evidence="8 9">
    <name type="scientific">Aspergillus oryzae</name>
    <name type="common">Yellow koji mold</name>
    <dbReference type="NCBI Taxonomy" id="5062"/>
    <lineage>
        <taxon>Eukaryota</taxon>
        <taxon>Fungi</taxon>
        <taxon>Dikarya</taxon>
        <taxon>Ascomycota</taxon>
        <taxon>Pezizomycotina</taxon>
        <taxon>Eurotiomycetes</taxon>
        <taxon>Eurotiomycetidae</taxon>
        <taxon>Eurotiales</taxon>
        <taxon>Aspergillaceae</taxon>
        <taxon>Aspergillus</taxon>
        <taxon>Aspergillus subgen. Circumdati</taxon>
    </lineage>
</organism>
<comment type="catalytic activity">
    <reaction evidence="1">
        <text>ATP + protein L-histidine = ADP + protein N-phospho-L-histidine.</text>
        <dbReference type="EC" id="2.7.13.3"/>
    </reaction>
</comment>
<reference evidence="8" key="1">
    <citation type="submission" date="2023-04" db="EMBL/GenBank/DDBJ databases">
        <title>Aspergillus oryzae NBRC 4228.</title>
        <authorList>
            <person name="Ichikawa N."/>
            <person name="Sato H."/>
            <person name="Tonouchi N."/>
        </authorList>
    </citation>
    <scope>NUCLEOTIDE SEQUENCE</scope>
    <source>
        <strain evidence="8">NBRC 4228</strain>
    </source>
</reference>
<dbReference type="InterPro" id="IPR004358">
    <property type="entry name" value="Sig_transdc_His_kin-like_C"/>
</dbReference>
<accession>A0AAN4YJJ3</accession>
<protein>
    <recommendedName>
        <fullName evidence="2">histidine kinase</fullName>
        <ecNumber evidence="2">2.7.13.3</ecNumber>
    </recommendedName>
</protein>
<dbReference type="EC" id="2.7.13.3" evidence="2"/>
<proteinExistence type="predicted"/>
<dbReference type="CDD" id="cd17546">
    <property type="entry name" value="REC_hyHK_CKI1_RcsC-like"/>
    <property type="match status" value="1"/>
</dbReference>
<feature type="domain" description="Histidine kinase" evidence="6">
    <location>
        <begin position="90"/>
        <end position="200"/>
    </location>
</feature>
<dbReference type="EMBL" id="BSYA01000093">
    <property type="protein sequence ID" value="GMG31949.1"/>
    <property type="molecule type" value="Genomic_DNA"/>
</dbReference>
<evidence type="ECO:0000256" key="2">
    <source>
        <dbReference type="ARBA" id="ARBA00012438"/>
    </source>
</evidence>
<dbReference type="InterPro" id="IPR005467">
    <property type="entry name" value="His_kinase_dom"/>
</dbReference>
<feature type="modified residue" description="4-aspartylphosphate" evidence="5">
    <location>
        <position position="434"/>
    </location>
</feature>
<dbReference type="Pfam" id="PF00072">
    <property type="entry name" value="Response_reg"/>
    <property type="match status" value="1"/>
</dbReference>
<dbReference type="GO" id="GO:0009927">
    <property type="term" value="F:histidine phosphotransfer kinase activity"/>
    <property type="evidence" value="ECO:0007669"/>
    <property type="project" value="TreeGrafter"/>
</dbReference>
<dbReference type="InterPro" id="IPR003594">
    <property type="entry name" value="HATPase_dom"/>
</dbReference>
<evidence type="ECO:0000313" key="8">
    <source>
        <dbReference type="EMBL" id="GMG31949.1"/>
    </source>
</evidence>
<evidence type="ECO:0000259" key="6">
    <source>
        <dbReference type="PROSITE" id="PS50109"/>
    </source>
</evidence>
<dbReference type="PRINTS" id="PR00344">
    <property type="entry name" value="BCTRLSENSOR"/>
</dbReference>
<comment type="caution">
    <text evidence="8">The sequence shown here is derived from an EMBL/GenBank/DDBJ whole genome shotgun (WGS) entry which is preliminary data.</text>
</comment>
<dbReference type="SUPFAM" id="SSF52172">
    <property type="entry name" value="CheY-like"/>
    <property type="match status" value="1"/>
</dbReference>
<dbReference type="Gene3D" id="3.30.565.10">
    <property type="entry name" value="Histidine kinase-like ATPase, C-terminal domain"/>
    <property type="match status" value="1"/>
</dbReference>
<dbReference type="SMART" id="SM00448">
    <property type="entry name" value="REC"/>
    <property type="match status" value="1"/>
</dbReference>
<dbReference type="InterPro" id="IPR001789">
    <property type="entry name" value="Sig_transdc_resp-reg_receiver"/>
</dbReference>
<evidence type="ECO:0000259" key="7">
    <source>
        <dbReference type="PROSITE" id="PS50110"/>
    </source>
</evidence>
<name>A0AAN4YJJ3_ASPOZ</name>
<keyword evidence="5" id="KW-0597">Phosphoprotein</keyword>